<dbReference type="RefSeq" id="WP_184612307.1">
    <property type="nucleotide sequence ID" value="NZ_BOOS01000015.1"/>
</dbReference>
<comment type="caution">
    <text evidence="4">The sequence shown here is derived from an EMBL/GenBank/DDBJ whole genome shotgun (WGS) entry which is preliminary data.</text>
</comment>
<feature type="compositionally biased region" description="Low complexity" evidence="2">
    <location>
        <begin position="89"/>
        <end position="102"/>
    </location>
</feature>
<dbReference type="SUPFAM" id="SSF50494">
    <property type="entry name" value="Trypsin-like serine proteases"/>
    <property type="match status" value="1"/>
</dbReference>
<evidence type="ECO:0000313" key="4">
    <source>
        <dbReference type="EMBL" id="MBB5627689.1"/>
    </source>
</evidence>
<dbReference type="EMBL" id="JACHBR010000001">
    <property type="protein sequence ID" value="MBB5627689.1"/>
    <property type="molecule type" value="Genomic_DNA"/>
</dbReference>
<name>A0A7W8Z574_9ACTN</name>
<dbReference type="InterPro" id="IPR009003">
    <property type="entry name" value="Peptidase_S1_PA"/>
</dbReference>
<reference evidence="4 5" key="1">
    <citation type="submission" date="2020-08" db="EMBL/GenBank/DDBJ databases">
        <title>Sequencing the genomes of 1000 actinobacteria strains.</title>
        <authorList>
            <person name="Klenk H.-P."/>
        </authorList>
    </citation>
    <scope>NUCLEOTIDE SEQUENCE [LARGE SCALE GENOMIC DNA]</scope>
    <source>
        <strain evidence="4 5">DSM 45790</strain>
    </source>
</reference>
<feature type="region of interest" description="Disordered" evidence="2">
    <location>
        <begin position="81"/>
        <end position="102"/>
    </location>
</feature>
<keyword evidence="1 3" id="KW-0732">Signal</keyword>
<proteinExistence type="predicted"/>
<feature type="chain" id="PRO_5039542469" evidence="3">
    <location>
        <begin position="28"/>
        <end position="395"/>
    </location>
</feature>
<accession>A0A7W8Z574</accession>
<dbReference type="AlphaFoldDB" id="A0A7W8Z574"/>
<organism evidence="4 5">
    <name type="scientific">Sphaerisporangium krabiense</name>
    <dbReference type="NCBI Taxonomy" id="763782"/>
    <lineage>
        <taxon>Bacteria</taxon>
        <taxon>Bacillati</taxon>
        <taxon>Actinomycetota</taxon>
        <taxon>Actinomycetes</taxon>
        <taxon>Streptosporangiales</taxon>
        <taxon>Streptosporangiaceae</taxon>
        <taxon>Sphaerisporangium</taxon>
    </lineage>
</organism>
<dbReference type="InterPro" id="IPR050966">
    <property type="entry name" value="Glutamyl_endopeptidase"/>
</dbReference>
<dbReference type="Proteomes" id="UP000588112">
    <property type="component" value="Unassembled WGS sequence"/>
</dbReference>
<evidence type="ECO:0000256" key="3">
    <source>
        <dbReference type="SAM" id="SignalP"/>
    </source>
</evidence>
<sequence length="395" mass="41843">MPPRAKRIALTLCGALASACVVLSAGAGPAGASATRQAAAPEGITSVPLAQSDADMQKVVDWWTPDRLKHANSYALRTAASKTGGGTSGSAPAMSPAAAGATDNIKTPLGKTSALTGSTPPKTVARLTNSKNVNLPPTVGKVFFRNGDAEYWCSASSVHAKYGNIVATAGHCAYDVKNGKPVQYWIFIPSYTGNGATPYGVYVGHTLHLNEKYTVTGDFDYDYAFVTVHDGYRWEPDLDANRQPKKDAKGQPVYKRVSTGRLEERVGGQGFAWNRGYTVAAYAFGYPAGPHPDGTRPYTGRTMESCATKATSKIASPKWELNNGVLLKGCAFTAGASGGPWLIAYSPTRRIGYLNGVNSLTWDLDGDGRNDGISSPLFNTATYLVYSYAAREKTG</sequence>
<feature type="signal peptide" evidence="3">
    <location>
        <begin position="1"/>
        <end position="27"/>
    </location>
</feature>
<evidence type="ECO:0000313" key="5">
    <source>
        <dbReference type="Proteomes" id="UP000588112"/>
    </source>
</evidence>
<gene>
    <name evidence="4" type="ORF">BJ981_003388</name>
</gene>
<dbReference type="PANTHER" id="PTHR15462:SF19">
    <property type="entry name" value="PEPTIDASE S1 DOMAIN-CONTAINING PROTEIN"/>
    <property type="match status" value="1"/>
</dbReference>
<dbReference type="Gene3D" id="2.40.10.10">
    <property type="entry name" value="Trypsin-like serine proteases"/>
    <property type="match status" value="2"/>
</dbReference>
<dbReference type="PROSITE" id="PS51257">
    <property type="entry name" value="PROKAR_LIPOPROTEIN"/>
    <property type="match status" value="1"/>
</dbReference>
<protein>
    <submittedName>
        <fullName evidence="4">V8-like Glu-specific endopeptidase</fullName>
    </submittedName>
</protein>
<evidence type="ECO:0000256" key="2">
    <source>
        <dbReference type="SAM" id="MobiDB-lite"/>
    </source>
</evidence>
<dbReference type="InterPro" id="IPR043504">
    <property type="entry name" value="Peptidase_S1_PA_chymotrypsin"/>
</dbReference>
<dbReference type="PANTHER" id="PTHR15462">
    <property type="entry name" value="SERINE PROTEASE"/>
    <property type="match status" value="1"/>
</dbReference>
<evidence type="ECO:0000256" key="1">
    <source>
        <dbReference type="ARBA" id="ARBA00022729"/>
    </source>
</evidence>
<keyword evidence="5" id="KW-1185">Reference proteome</keyword>